<dbReference type="SUPFAM" id="SSF52540">
    <property type="entry name" value="P-loop containing nucleoside triphosphate hydrolases"/>
    <property type="match status" value="1"/>
</dbReference>
<proteinExistence type="predicted"/>
<reference evidence="2" key="1">
    <citation type="submission" date="2021-03" db="EMBL/GenBank/DDBJ databases">
        <title>Leucobacter chromiisoli sp. nov., isolated from chromium-containing soil of chemical plant.</title>
        <authorList>
            <person name="Xu Z."/>
        </authorList>
    </citation>
    <scope>NUCLEOTIDE SEQUENCE</scope>
    <source>
        <strain evidence="2">S27</strain>
    </source>
</reference>
<gene>
    <name evidence="2" type="ORF">J4H92_02990</name>
</gene>
<accession>A0A939SB00</accession>
<name>A0A939SB00_9MICO</name>
<dbReference type="EMBL" id="JAGDYM010000004">
    <property type="protein sequence ID" value="MBO1900913.1"/>
    <property type="molecule type" value="Genomic_DNA"/>
</dbReference>
<dbReference type="InterPro" id="IPR018647">
    <property type="entry name" value="SLFN_3-like_DNA/RNA_helicase"/>
</dbReference>
<evidence type="ECO:0000313" key="3">
    <source>
        <dbReference type="Proteomes" id="UP000664382"/>
    </source>
</evidence>
<feature type="domain" description="Schlafen group 3-like DNA/RNA helicase" evidence="1">
    <location>
        <begin position="180"/>
        <end position="561"/>
    </location>
</feature>
<keyword evidence="3" id="KW-1185">Reference proteome</keyword>
<protein>
    <submittedName>
        <fullName evidence="2">DUF2075 domain-containing protein</fullName>
    </submittedName>
</protein>
<dbReference type="RefSeq" id="WP_208095762.1">
    <property type="nucleotide sequence ID" value="NZ_JAGDYM010000004.1"/>
</dbReference>
<organism evidence="2 3">
    <name type="scientific">Leucobacter weissii</name>
    <dbReference type="NCBI Taxonomy" id="1983706"/>
    <lineage>
        <taxon>Bacteria</taxon>
        <taxon>Bacillati</taxon>
        <taxon>Actinomycetota</taxon>
        <taxon>Actinomycetes</taxon>
        <taxon>Micrococcales</taxon>
        <taxon>Microbacteriaceae</taxon>
        <taxon>Leucobacter</taxon>
    </lineage>
</organism>
<sequence>MTGFEILSFPFATGGLPQEPAELLNWPVVYVLTGERHAYIGETHAAVSRMAQHLQITERRKNLRVARVIIDETFNKSACHDLESFLIKYVDGDQRFTLLNKNAGQTSYNYFNRDIYQSAHEQIFEALKAEGLFDGSIRDIENSDLFKFSPFKQLTDVQTAAVSNITEGLLEDLGDDRPSLSVIEGGPGTGKTVVVITLLKLLRDIQTVAEGEDILEEDIDGPYGDFFLSGYREALVGRRIGLVVPQQALRETLTRVFRRSAALREIEILTPWNVGKSDTRWDLLIVDEAHRLSQYAAQSFGGLVADFRTITTRLFGEMDPDITQLDWIRAQSDHQVLIVDEGQAVIPADLPAETIAQLTDEAARSGRRYLLESQLRVQAGGDYVDHIRRLLSGERVDPRTFDSYDLRFYDDPADMHASIREQNERTGLARLLAGFAWPHVSKKSGYESVRDITIGDFSVQWNRKLIDWVNSGTSIDEAGSIYTIQGYDLNTAGVIIGPDLVYREGRIRLDSSNYFDPRGKQRNNRLRNIQLAHDDIEKLVKNIYSVLLTRGILGTYIHVVDPALREHLRPHFPAAAPIKSRAGKD</sequence>
<dbReference type="Proteomes" id="UP000664382">
    <property type="component" value="Unassembled WGS sequence"/>
</dbReference>
<dbReference type="InterPro" id="IPR027417">
    <property type="entry name" value="P-loop_NTPase"/>
</dbReference>
<evidence type="ECO:0000259" key="1">
    <source>
        <dbReference type="Pfam" id="PF09848"/>
    </source>
</evidence>
<evidence type="ECO:0000313" key="2">
    <source>
        <dbReference type="EMBL" id="MBO1900913.1"/>
    </source>
</evidence>
<comment type="caution">
    <text evidence="2">The sequence shown here is derived from an EMBL/GenBank/DDBJ whole genome shotgun (WGS) entry which is preliminary data.</text>
</comment>
<dbReference type="AlphaFoldDB" id="A0A939SB00"/>
<dbReference type="Gene3D" id="3.40.50.300">
    <property type="entry name" value="P-loop containing nucleotide triphosphate hydrolases"/>
    <property type="match status" value="1"/>
</dbReference>
<dbReference type="Pfam" id="PF09848">
    <property type="entry name" value="SLFN-g3_helicase"/>
    <property type="match status" value="1"/>
</dbReference>
<dbReference type="CDD" id="cd10439">
    <property type="entry name" value="GIY-YIG_COG3410"/>
    <property type="match status" value="1"/>
</dbReference>